<gene>
    <name evidence="20" type="ORF">TRIADDRAFT_26044</name>
</gene>
<feature type="domain" description="RING-type" evidence="19">
    <location>
        <begin position="94"/>
        <end position="325"/>
    </location>
</feature>
<dbReference type="Pfam" id="PF17976">
    <property type="entry name" value="zf-RING_12"/>
    <property type="match status" value="1"/>
</dbReference>
<evidence type="ECO:0000256" key="16">
    <source>
        <dbReference type="ARBA" id="ARBA00023128"/>
    </source>
</evidence>
<evidence type="ECO:0000259" key="19">
    <source>
        <dbReference type="PROSITE" id="PS51873"/>
    </source>
</evidence>
<comment type="similarity">
    <text evidence="17">Belongs to the RBR family. Parkin subfamily.</text>
</comment>
<dbReference type="FunCoup" id="B3RY20">
    <property type="interactions" value="357"/>
</dbReference>
<name>B3RY20_TRIAD</name>
<keyword evidence="16" id="KW-0496">Mitochondrion</keyword>
<comment type="subcellular location">
    <subcellularLocation>
        <location evidence="3">Cytoplasm</location>
        <location evidence="3">Cytosol</location>
    </subcellularLocation>
    <subcellularLocation>
        <location evidence="2">Mitochondrion</location>
    </subcellularLocation>
</comment>
<keyword evidence="13" id="KW-0862">Zinc</keyword>
<dbReference type="EMBL" id="DS985245">
    <property type="protein sequence ID" value="EDV24957.1"/>
    <property type="molecule type" value="Genomic_DNA"/>
</dbReference>
<dbReference type="GO" id="GO:0000151">
    <property type="term" value="C:ubiquitin ligase complex"/>
    <property type="evidence" value="ECO:0000318"/>
    <property type="project" value="GO_Central"/>
</dbReference>
<dbReference type="Gene3D" id="2.20.25.20">
    <property type="match status" value="1"/>
</dbReference>
<dbReference type="InterPro" id="IPR047534">
    <property type="entry name" value="BRcat_RBR_parkin"/>
</dbReference>
<dbReference type="Pfam" id="PF01485">
    <property type="entry name" value="IBR"/>
    <property type="match status" value="1"/>
</dbReference>
<reference evidence="20 21" key="1">
    <citation type="journal article" date="2008" name="Nature">
        <title>The Trichoplax genome and the nature of placozoans.</title>
        <authorList>
            <person name="Srivastava M."/>
            <person name="Begovic E."/>
            <person name="Chapman J."/>
            <person name="Putnam N.H."/>
            <person name="Hellsten U."/>
            <person name="Kawashima T."/>
            <person name="Kuo A."/>
            <person name="Mitros T."/>
            <person name="Salamov A."/>
            <person name="Carpenter M.L."/>
            <person name="Signorovitch A.Y."/>
            <person name="Moreno M.A."/>
            <person name="Kamm K."/>
            <person name="Grimwood J."/>
            <person name="Schmutz J."/>
            <person name="Shapiro H."/>
            <person name="Grigoriev I.V."/>
            <person name="Buss L.W."/>
            <person name="Schierwater B."/>
            <person name="Dellaporta S.L."/>
            <person name="Rokhsar D.S."/>
        </authorList>
    </citation>
    <scope>NUCLEOTIDE SEQUENCE [LARGE SCALE GENOMIC DNA]</scope>
    <source>
        <strain evidence="20 21">Grell-BS-1999</strain>
    </source>
</reference>
<dbReference type="GO" id="GO:0005829">
    <property type="term" value="C:cytosol"/>
    <property type="evidence" value="ECO:0007669"/>
    <property type="project" value="UniProtKB-SubCell"/>
</dbReference>
<dbReference type="SMART" id="SM00647">
    <property type="entry name" value="IBR"/>
    <property type="match status" value="2"/>
</dbReference>
<evidence type="ECO:0000256" key="9">
    <source>
        <dbReference type="ARBA" id="ARBA00022723"/>
    </source>
</evidence>
<organism evidence="20 21">
    <name type="scientific">Trichoplax adhaerens</name>
    <name type="common">Trichoplax reptans</name>
    <dbReference type="NCBI Taxonomy" id="10228"/>
    <lineage>
        <taxon>Eukaryota</taxon>
        <taxon>Metazoa</taxon>
        <taxon>Placozoa</taxon>
        <taxon>Uniplacotomia</taxon>
        <taxon>Trichoplacea</taxon>
        <taxon>Trichoplacidae</taxon>
        <taxon>Trichoplax</taxon>
    </lineage>
</organism>
<dbReference type="KEGG" id="tad:TRIADDRAFT_26044"/>
<dbReference type="OrthoDB" id="1431934at2759"/>
<dbReference type="InParanoid" id="B3RY20"/>
<sequence length="325" mass="37229">GHNISSRFYVYCKRCGTVTPGKLRARCSKCKESSVTLVRGPESWDDILIYGRIKGTCQFECSNTIVEFYFKCGSHLADENEFSAPLYQIRTNTRAVPCLICYEQRSEMLVFSCESGHTLCLNCFRELCLTKMNDRQFDFVEGIGYTIPCPVGCEGSHIKDCHHFRILGKKNYERYHKFGAEELTLSLGGVLCPGPNCGQGILYDGDDNCIECPDKIGCGLIFCRRCLKVWHEGSCETYEISDNCHNYTQPYRINAADADKARWERKTKETIKKISKPCPKCNTPIQKSGGCMHMSCPIPRCRFQWCWICCKEWNSNCRDDHWFGL</sequence>
<dbReference type="GO" id="GO:1902532">
    <property type="term" value="P:negative regulation of intracellular signal transduction"/>
    <property type="evidence" value="ECO:0007669"/>
    <property type="project" value="UniProtKB-ARBA"/>
</dbReference>
<dbReference type="GO" id="GO:0022603">
    <property type="term" value="P:regulation of anatomical structure morphogenesis"/>
    <property type="evidence" value="ECO:0007669"/>
    <property type="project" value="UniProtKB-ARBA"/>
</dbReference>
<dbReference type="PhylomeDB" id="B3RY20"/>
<dbReference type="PANTHER" id="PTHR11685">
    <property type="entry name" value="RBR FAMILY RING FINGER AND IBR DOMAIN-CONTAINING"/>
    <property type="match status" value="1"/>
</dbReference>
<dbReference type="PRINTS" id="PR01475">
    <property type="entry name" value="PARKIN"/>
</dbReference>
<dbReference type="GO" id="GO:0005737">
    <property type="term" value="C:cytoplasm"/>
    <property type="evidence" value="ECO:0000318"/>
    <property type="project" value="GO_Central"/>
</dbReference>
<dbReference type="CDD" id="cd16627">
    <property type="entry name" value="RING-HC_RBR_parkin"/>
    <property type="match status" value="1"/>
</dbReference>
<dbReference type="RefSeq" id="XP_002112847.1">
    <property type="nucleotide sequence ID" value="XM_002112811.1"/>
</dbReference>
<dbReference type="STRING" id="10228.B3RY20"/>
<keyword evidence="7" id="KW-0597">Phosphoprotein</keyword>
<dbReference type="GO" id="GO:0008270">
    <property type="term" value="F:zinc ion binding"/>
    <property type="evidence" value="ECO:0007669"/>
    <property type="project" value="UniProtKB-KW"/>
</dbReference>
<evidence type="ECO:0000256" key="2">
    <source>
        <dbReference type="ARBA" id="ARBA00004173"/>
    </source>
</evidence>
<dbReference type="CTD" id="6754060"/>
<keyword evidence="14" id="KW-0832">Ubl conjugation</keyword>
<dbReference type="Pfam" id="PF22605">
    <property type="entry name" value="IBR_2"/>
    <property type="match status" value="1"/>
</dbReference>
<dbReference type="UniPathway" id="UPA00143"/>
<keyword evidence="9" id="KW-0479">Metal-binding</keyword>
<evidence type="ECO:0000256" key="1">
    <source>
        <dbReference type="ARBA" id="ARBA00001798"/>
    </source>
</evidence>
<feature type="non-terminal residue" evidence="20">
    <location>
        <position position="1"/>
    </location>
</feature>
<evidence type="ECO:0000256" key="3">
    <source>
        <dbReference type="ARBA" id="ARBA00004514"/>
    </source>
</evidence>
<evidence type="ECO:0000313" key="21">
    <source>
        <dbReference type="Proteomes" id="UP000009022"/>
    </source>
</evidence>
<evidence type="ECO:0000256" key="18">
    <source>
        <dbReference type="ARBA" id="ARBA00029536"/>
    </source>
</evidence>
<dbReference type="Gene3D" id="1.20.120.1750">
    <property type="match status" value="1"/>
</dbReference>
<evidence type="ECO:0000313" key="20">
    <source>
        <dbReference type="EMBL" id="EDV24957.1"/>
    </source>
</evidence>
<dbReference type="HOGENOM" id="CLU_050804_0_0_1"/>
<dbReference type="InterPro" id="IPR044066">
    <property type="entry name" value="TRIAD_supradom"/>
</dbReference>
<dbReference type="InterPro" id="IPR054694">
    <property type="entry name" value="Parkin-like_IBR"/>
</dbReference>
<dbReference type="SUPFAM" id="SSF57850">
    <property type="entry name" value="RING/U-box"/>
    <property type="match status" value="2"/>
</dbReference>
<dbReference type="GO" id="GO:0000423">
    <property type="term" value="P:mitophagy"/>
    <property type="evidence" value="ECO:0007669"/>
    <property type="project" value="UniProtKB-ARBA"/>
</dbReference>
<comment type="pathway">
    <text evidence="4">Protein modification; protein ubiquitination.</text>
</comment>
<evidence type="ECO:0000256" key="14">
    <source>
        <dbReference type="ARBA" id="ARBA00022843"/>
    </source>
</evidence>
<dbReference type="AlphaFoldDB" id="B3RY20"/>
<dbReference type="InterPro" id="IPR047535">
    <property type="entry name" value="RING-HC_RBR_parkin"/>
</dbReference>
<dbReference type="Pfam" id="PF17978">
    <property type="entry name" value="zf-RING_14"/>
    <property type="match status" value="1"/>
</dbReference>
<keyword evidence="10" id="KW-0677">Repeat</keyword>
<dbReference type="eggNOG" id="KOG0006">
    <property type="taxonomic scope" value="Eukaryota"/>
</dbReference>
<dbReference type="PROSITE" id="PS51873">
    <property type="entry name" value="TRIAD"/>
    <property type="match status" value="1"/>
</dbReference>
<evidence type="ECO:0000256" key="4">
    <source>
        <dbReference type="ARBA" id="ARBA00004906"/>
    </source>
</evidence>
<dbReference type="InterPro" id="IPR031127">
    <property type="entry name" value="E3_UB_ligase_RBR"/>
</dbReference>
<keyword evidence="12" id="KW-0833">Ubl conjugation pathway</keyword>
<comment type="catalytic activity">
    <reaction evidence="1">
        <text>[E2 ubiquitin-conjugating enzyme]-S-ubiquitinyl-L-cysteine + [acceptor protein]-L-lysine = [E2 ubiquitin-conjugating enzyme]-L-cysteine + [acceptor protein]-N(6)-ubiquitinyl-L-lysine.</text>
        <dbReference type="EC" id="2.3.2.31"/>
    </reaction>
</comment>
<evidence type="ECO:0000256" key="5">
    <source>
        <dbReference type="ARBA" id="ARBA00012251"/>
    </source>
</evidence>
<evidence type="ECO:0000256" key="13">
    <source>
        <dbReference type="ARBA" id="ARBA00022833"/>
    </source>
</evidence>
<dbReference type="OMA" id="CQWDHWF"/>
<dbReference type="GO" id="GO:0016567">
    <property type="term" value="P:protein ubiquitination"/>
    <property type="evidence" value="ECO:0007669"/>
    <property type="project" value="UniProtKB-UniPathway"/>
</dbReference>
<dbReference type="FunFam" id="1.20.120.1750:FF:000009">
    <property type="entry name" value="E3 ubiquitin-protein ligase parkin"/>
    <property type="match status" value="1"/>
</dbReference>
<dbReference type="GeneID" id="6754060"/>
<evidence type="ECO:0000256" key="11">
    <source>
        <dbReference type="ARBA" id="ARBA00022771"/>
    </source>
</evidence>
<dbReference type="Proteomes" id="UP000009022">
    <property type="component" value="Unassembled WGS sequence"/>
</dbReference>
<dbReference type="InterPro" id="IPR047536">
    <property type="entry name" value="Rcat_RBR_parkin"/>
</dbReference>
<proteinExistence type="inferred from homology"/>
<protein>
    <recommendedName>
        <fullName evidence="18">E3 ubiquitin-protein ligase parkin</fullName>
        <ecNumber evidence="5">2.3.2.31</ecNumber>
    </recommendedName>
</protein>
<accession>B3RY20</accession>
<dbReference type="GO" id="GO:0006511">
    <property type="term" value="P:ubiquitin-dependent protein catabolic process"/>
    <property type="evidence" value="ECO:0000318"/>
    <property type="project" value="GO_Central"/>
</dbReference>
<evidence type="ECO:0000256" key="8">
    <source>
        <dbReference type="ARBA" id="ARBA00022679"/>
    </source>
</evidence>
<keyword evidence="15" id="KW-0072">Autophagy</keyword>
<evidence type="ECO:0000256" key="17">
    <source>
        <dbReference type="ARBA" id="ARBA00029442"/>
    </source>
</evidence>
<dbReference type="InterPro" id="IPR041565">
    <property type="entry name" value="Parkin_Znf-RING"/>
</dbReference>
<evidence type="ECO:0000256" key="10">
    <source>
        <dbReference type="ARBA" id="ARBA00022737"/>
    </source>
</evidence>
<dbReference type="InterPro" id="IPR003977">
    <property type="entry name" value="Parkin"/>
</dbReference>
<dbReference type="GO" id="GO:0005739">
    <property type="term" value="C:mitochondrion"/>
    <property type="evidence" value="ECO:0007669"/>
    <property type="project" value="UniProtKB-SubCell"/>
</dbReference>
<keyword evidence="6" id="KW-0963">Cytoplasm</keyword>
<evidence type="ECO:0000256" key="15">
    <source>
        <dbReference type="ARBA" id="ARBA00023006"/>
    </source>
</evidence>
<dbReference type="GO" id="GO:0031624">
    <property type="term" value="F:ubiquitin conjugating enzyme binding"/>
    <property type="evidence" value="ECO:0000318"/>
    <property type="project" value="GO_Central"/>
</dbReference>
<evidence type="ECO:0000256" key="12">
    <source>
        <dbReference type="ARBA" id="ARBA00022786"/>
    </source>
</evidence>
<evidence type="ECO:0000256" key="7">
    <source>
        <dbReference type="ARBA" id="ARBA00022553"/>
    </source>
</evidence>
<keyword evidence="21" id="KW-1185">Reference proteome</keyword>
<dbReference type="InterPro" id="IPR041170">
    <property type="entry name" value="Znf-RING_14"/>
</dbReference>
<dbReference type="GO" id="GO:0006950">
    <property type="term" value="P:response to stress"/>
    <property type="evidence" value="ECO:0007669"/>
    <property type="project" value="UniProtKB-ARBA"/>
</dbReference>
<dbReference type="CDD" id="cd21382">
    <property type="entry name" value="RING0_parkin"/>
    <property type="match status" value="1"/>
</dbReference>
<keyword evidence="8" id="KW-0808">Transferase</keyword>
<dbReference type="CDD" id="cd20357">
    <property type="entry name" value="Rcat_RBR_parkin"/>
    <property type="match status" value="1"/>
</dbReference>
<dbReference type="GO" id="GO:0061630">
    <property type="term" value="F:ubiquitin protein ligase activity"/>
    <property type="evidence" value="ECO:0000318"/>
    <property type="project" value="GO_Central"/>
</dbReference>
<dbReference type="GO" id="GO:0009896">
    <property type="term" value="P:positive regulation of catabolic process"/>
    <property type="evidence" value="ECO:0007669"/>
    <property type="project" value="UniProtKB-ARBA"/>
</dbReference>
<dbReference type="CDD" id="cd20340">
    <property type="entry name" value="BRcat_RBR_parkin"/>
    <property type="match status" value="1"/>
</dbReference>
<dbReference type="FunFam" id="2.20.25.20:FF:000008">
    <property type="entry name" value="E3 ubiquitin-protein ligase parkin"/>
    <property type="match status" value="1"/>
</dbReference>
<evidence type="ECO:0000256" key="6">
    <source>
        <dbReference type="ARBA" id="ARBA00022490"/>
    </source>
</evidence>
<dbReference type="InterPro" id="IPR002867">
    <property type="entry name" value="IBR_dom"/>
</dbReference>
<keyword evidence="11" id="KW-0863">Zinc-finger</keyword>
<dbReference type="EC" id="2.3.2.31" evidence="5"/>